<feature type="compositionally biased region" description="Polar residues" evidence="1">
    <location>
        <begin position="305"/>
        <end position="315"/>
    </location>
</feature>
<accession>A0AAV2YZE6</accession>
<evidence type="ECO:0000313" key="4">
    <source>
        <dbReference type="Proteomes" id="UP001146120"/>
    </source>
</evidence>
<reference evidence="3" key="1">
    <citation type="submission" date="2022-11" db="EMBL/GenBank/DDBJ databases">
        <authorList>
            <person name="Morgan W.R."/>
            <person name="Tartar A."/>
        </authorList>
    </citation>
    <scope>NUCLEOTIDE SEQUENCE</scope>
    <source>
        <strain evidence="3">ARSEF 373</strain>
    </source>
</reference>
<feature type="compositionally biased region" description="Basic and acidic residues" evidence="1">
    <location>
        <begin position="658"/>
        <end position="671"/>
    </location>
</feature>
<comment type="caution">
    <text evidence="3">The sequence shown here is derived from an EMBL/GenBank/DDBJ whole genome shotgun (WGS) entry which is preliminary data.</text>
</comment>
<feature type="transmembrane region" description="Helical" evidence="2">
    <location>
        <begin position="6"/>
        <end position="30"/>
    </location>
</feature>
<feature type="compositionally biased region" description="Basic and acidic residues" evidence="1">
    <location>
        <begin position="435"/>
        <end position="450"/>
    </location>
</feature>
<protein>
    <submittedName>
        <fullName evidence="3">Uncharacterized protein</fullName>
    </submittedName>
</protein>
<sequence length="934" mass="103474">MVLSLLYFMLFKAWVDIIFSAIPLVLWSMAINQVYPYNPEMAVADNNAGRAFAAFAFSFLAHQVGVASAYACIAQSDSVSRFVFASSISLADDATATIPLLSEASDLADYHAAHQDPQHYFPSTSGSSPPHSMGSSVPPMSSSASSMSSLPPMPPMPPMPPANSIDFDRDFGQHESDVRELSFCGAKILVTTAHKEPGGRDGHHGRGRGGRRGGRGRGRGRGYPSAGSGRDFVPEPPMPPAPPLPPTAPAFEREGSHSSNRSLSKLDSCHCDESKEDEGRKALAHAAERRFAEYQGRHRGRLKRSSSFDSGGTTPFQVIPVDGDLNRAGHTNMYEVLDLGPSAPLMPIAQFVGSSVDDMERYPMARPAPAYAGSGSRSERLRKAKSEMASQLRRSQSVDYYTDMEMARLELEKMRMELEKTRLEHERVKLERMRQEMDYERERQRAESRVPKRRASRDRPSSDSPSRKIQTMTMGQSAPDPSVQDVLEQQSVSIDEQRRAMEQQRSQQAQKVQKTQIETQRAELEKQKAQIETQKAQMEAHKAQLLAQKDRIVQQARRAPQASRAVAASPPSSRGSVEADSELKYPAQGFIELDKSIEVKVKSPGLKPANTLGKATATGSPSRSPTSTGKIFSPSSKTGPRMSYIGSGRGRRPRVRARKSDQSSDTQRVDDNDAIVSEQILALSPDQDRQMHTSNNYQTAARSFEARDLEIHGRYGESAPRLSEDYMNLHSFGAIDEDFSTTPPQIVTCIENSPVYRGPSDPYADTETGYNSFSGDYESFTGDDEYDTMSATYASMPDDADYVPEELQQVYRSISYAGDAAAGSRVSEFNDLVAKRDKVHFNAFAPPHVSPSHKPFYFTVWGFLLNQREEMKELAEVHDADAKRLSVDTKLDVRRGALVHVTLETPPGFRVLSELTQGFVWEDLECDVRRRMHG</sequence>
<feature type="compositionally biased region" description="Low complexity" evidence="1">
    <location>
        <begin position="553"/>
        <end position="574"/>
    </location>
</feature>
<keyword evidence="4" id="KW-1185">Reference proteome</keyword>
<keyword evidence="2" id="KW-1133">Transmembrane helix</keyword>
<evidence type="ECO:0000256" key="1">
    <source>
        <dbReference type="SAM" id="MobiDB-lite"/>
    </source>
</evidence>
<organism evidence="3 4">
    <name type="scientific">Lagenidium giganteum</name>
    <dbReference type="NCBI Taxonomy" id="4803"/>
    <lineage>
        <taxon>Eukaryota</taxon>
        <taxon>Sar</taxon>
        <taxon>Stramenopiles</taxon>
        <taxon>Oomycota</taxon>
        <taxon>Peronosporomycetes</taxon>
        <taxon>Pythiales</taxon>
        <taxon>Pythiaceae</taxon>
    </lineage>
</organism>
<dbReference type="Proteomes" id="UP001146120">
    <property type="component" value="Unassembled WGS sequence"/>
</dbReference>
<feature type="compositionally biased region" description="Pro residues" evidence="1">
    <location>
        <begin position="151"/>
        <end position="161"/>
    </location>
</feature>
<feature type="region of interest" description="Disordered" evidence="1">
    <location>
        <begin position="495"/>
        <end position="514"/>
    </location>
</feature>
<gene>
    <name evidence="3" type="ORF">N0F65_012152</name>
</gene>
<feature type="region of interest" description="Disordered" evidence="1">
    <location>
        <begin position="604"/>
        <end position="673"/>
    </location>
</feature>
<feature type="region of interest" description="Disordered" evidence="1">
    <location>
        <begin position="435"/>
        <end position="487"/>
    </location>
</feature>
<dbReference type="AlphaFoldDB" id="A0AAV2YZE6"/>
<proteinExistence type="predicted"/>
<feature type="compositionally biased region" description="Low complexity" evidence="1">
    <location>
        <begin position="122"/>
        <end position="150"/>
    </location>
</feature>
<evidence type="ECO:0000256" key="2">
    <source>
        <dbReference type="SAM" id="Phobius"/>
    </source>
</evidence>
<feature type="compositionally biased region" description="Basic and acidic residues" evidence="1">
    <location>
        <begin position="194"/>
        <end position="204"/>
    </location>
</feature>
<feature type="region of interest" description="Disordered" evidence="1">
    <location>
        <begin position="291"/>
        <end position="315"/>
    </location>
</feature>
<feature type="region of interest" description="Disordered" evidence="1">
    <location>
        <begin position="118"/>
        <end position="169"/>
    </location>
</feature>
<feature type="compositionally biased region" description="Low complexity" evidence="1">
    <location>
        <begin position="615"/>
        <end position="629"/>
    </location>
</feature>
<feature type="compositionally biased region" description="Pro residues" evidence="1">
    <location>
        <begin position="234"/>
        <end position="248"/>
    </location>
</feature>
<reference evidence="3" key="2">
    <citation type="journal article" date="2023" name="Microbiol Resour">
        <title>Decontamination and Annotation of the Draft Genome Sequence of the Oomycete Lagenidium giganteum ARSEF 373.</title>
        <authorList>
            <person name="Morgan W.R."/>
            <person name="Tartar A."/>
        </authorList>
    </citation>
    <scope>NUCLEOTIDE SEQUENCE</scope>
    <source>
        <strain evidence="3">ARSEF 373</strain>
    </source>
</reference>
<feature type="region of interest" description="Disordered" evidence="1">
    <location>
        <begin position="194"/>
        <end position="272"/>
    </location>
</feature>
<name>A0AAV2YZE6_9STRA</name>
<feature type="compositionally biased region" description="Low complexity" evidence="1">
    <location>
        <begin position="503"/>
        <end position="514"/>
    </location>
</feature>
<keyword evidence="2" id="KW-0472">Membrane</keyword>
<feature type="compositionally biased region" description="Basic residues" evidence="1">
    <location>
        <begin position="205"/>
        <end position="220"/>
    </location>
</feature>
<feature type="region of interest" description="Disordered" evidence="1">
    <location>
        <begin position="553"/>
        <end position="582"/>
    </location>
</feature>
<dbReference type="EMBL" id="DAKRPA010000122">
    <property type="protein sequence ID" value="DAZ97889.1"/>
    <property type="molecule type" value="Genomic_DNA"/>
</dbReference>
<evidence type="ECO:0000313" key="3">
    <source>
        <dbReference type="EMBL" id="DAZ97889.1"/>
    </source>
</evidence>
<keyword evidence="2" id="KW-0812">Transmembrane</keyword>